<dbReference type="HOGENOM" id="CLU_210671_0_0_1"/>
<dbReference type="Proteomes" id="UP000001593">
    <property type="component" value="Unassembled WGS sequence"/>
</dbReference>
<dbReference type="AlphaFoldDB" id="A7TCN0"/>
<dbReference type="OMA" id="KMKRNAY"/>
<organism evidence="2 3">
    <name type="scientific">Nematostella vectensis</name>
    <name type="common">Starlet sea anemone</name>
    <dbReference type="NCBI Taxonomy" id="45351"/>
    <lineage>
        <taxon>Eukaryota</taxon>
        <taxon>Metazoa</taxon>
        <taxon>Cnidaria</taxon>
        <taxon>Anthozoa</taxon>
        <taxon>Hexacorallia</taxon>
        <taxon>Actiniaria</taxon>
        <taxon>Edwardsiidae</taxon>
        <taxon>Nematostella</taxon>
    </lineage>
</organism>
<gene>
    <name evidence="2" type="ORF">NEMVEDRAFT_v1g155059</name>
</gene>
<name>A7TCN0_NEMVE</name>
<feature type="non-terminal residue" evidence="2">
    <location>
        <position position="1"/>
    </location>
</feature>
<evidence type="ECO:0000256" key="1">
    <source>
        <dbReference type="SAM" id="MobiDB-lite"/>
    </source>
</evidence>
<keyword evidence="3" id="KW-1185">Reference proteome</keyword>
<dbReference type="InParanoid" id="A7TCN0"/>
<evidence type="ECO:0000313" key="3">
    <source>
        <dbReference type="Proteomes" id="UP000001593"/>
    </source>
</evidence>
<proteinExistence type="predicted"/>
<feature type="compositionally biased region" description="Polar residues" evidence="1">
    <location>
        <begin position="8"/>
        <end position="24"/>
    </location>
</feature>
<reference evidence="2 3" key="1">
    <citation type="journal article" date="2007" name="Science">
        <title>Sea anemone genome reveals ancestral eumetazoan gene repertoire and genomic organization.</title>
        <authorList>
            <person name="Putnam N.H."/>
            <person name="Srivastava M."/>
            <person name="Hellsten U."/>
            <person name="Dirks B."/>
            <person name="Chapman J."/>
            <person name="Salamov A."/>
            <person name="Terry A."/>
            <person name="Shapiro H."/>
            <person name="Lindquist E."/>
            <person name="Kapitonov V.V."/>
            <person name="Jurka J."/>
            <person name="Genikhovich G."/>
            <person name="Grigoriev I.V."/>
            <person name="Lucas S.M."/>
            <person name="Steele R.E."/>
            <person name="Finnerty J.R."/>
            <person name="Technau U."/>
            <person name="Martindale M.Q."/>
            <person name="Rokhsar D.S."/>
        </authorList>
    </citation>
    <scope>NUCLEOTIDE SEQUENCE [LARGE SCALE GENOMIC DNA]</scope>
    <source>
        <strain evidence="3">CH2 X CH6</strain>
    </source>
</reference>
<protein>
    <submittedName>
        <fullName evidence="2">Uncharacterized protein</fullName>
    </submittedName>
</protein>
<feature type="region of interest" description="Disordered" evidence="1">
    <location>
        <begin position="1"/>
        <end position="24"/>
    </location>
</feature>
<dbReference type="EMBL" id="DS476579">
    <property type="protein sequence ID" value="EDO26187.1"/>
    <property type="molecule type" value="Genomic_DNA"/>
</dbReference>
<evidence type="ECO:0000313" key="2">
    <source>
        <dbReference type="EMBL" id="EDO26187.1"/>
    </source>
</evidence>
<sequence length="53" mass="6260">RKKMKRNAYSTRYSKAVTHPSTNRAQSSLTSVIGREPVFSRWYGRRRKISVIF</sequence>
<accession>A7TCN0</accession>
<dbReference type="PhylomeDB" id="A7TCN0"/>